<comment type="subcellular location">
    <subcellularLocation>
        <location evidence="4">Cytoplasm</location>
    </subcellularLocation>
</comment>
<keyword evidence="2 4" id="KW-0996">Nickel insertion</keyword>
<keyword evidence="3 4" id="KW-0143">Chaperone</keyword>
<protein>
    <recommendedName>
        <fullName evidence="4">Urease accessory protein UreD</fullName>
    </recommendedName>
</protein>
<gene>
    <name evidence="4" type="primary">ureD</name>
    <name evidence="5" type="ORF">RM530_14340</name>
</gene>
<evidence type="ECO:0000256" key="2">
    <source>
        <dbReference type="ARBA" id="ARBA00022988"/>
    </source>
</evidence>
<dbReference type="PANTHER" id="PTHR33643">
    <property type="entry name" value="UREASE ACCESSORY PROTEIN D"/>
    <property type="match status" value="1"/>
</dbReference>
<keyword evidence="4" id="KW-0963">Cytoplasm</keyword>
<evidence type="ECO:0000256" key="1">
    <source>
        <dbReference type="ARBA" id="ARBA00007177"/>
    </source>
</evidence>
<dbReference type="Pfam" id="PF01774">
    <property type="entry name" value="UreD"/>
    <property type="match status" value="1"/>
</dbReference>
<dbReference type="PANTHER" id="PTHR33643:SF1">
    <property type="entry name" value="UREASE ACCESSORY PROTEIN D"/>
    <property type="match status" value="1"/>
</dbReference>
<proteinExistence type="inferred from homology"/>
<keyword evidence="6" id="KW-1185">Reference proteome</keyword>
<dbReference type="InterPro" id="IPR002669">
    <property type="entry name" value="UreD"/>
</dbReference>
<comment type="function">
    <text evidence="4">Required for maturation of urease via the functional incorporation of the urease nickel metallocenter.</text>
</comment>
<dbReference type="Proteomes" id="UP001254608">
    <property type="component" value="Unassembled WGS sequence"/>
</dbReference>
<reference evidence="5 6" key="1">
    <citation type="submission" date="2023-09" db="EMBL/GenBank/DDBJ databases">
        <authorList>
            <person name="Rey-Velasco X."/>
        </authorList>
    </citation>
    <scope>NUCLEOTIDE SEQUENCE [LARGE SCALE GENOMIC DNA]</scope>
    <source>
        <strain evidence="5 6">W345</strain>
    </source>
</reference>
<evidence type="ECO:0000256" key="4">
    <source>
        <dbReference type="HAMAP-Rule" id="MF_01384"/>
    </source>
</evidence>
<comment type="subunit">
    <text evidence="4">UreD, UreF and UreG form a complex that acts as a GTP-hydrolysis-dependent molecular chaperone, activating the urease apoprotein by helping to assemble the nickel containing metallocenter of UreC. The UreE protein probably delivers the nickel.</text>
</comment>
<comment type="caution">
    <text evidence="5">The sequence shown here is derived from an EMBL/GenBank/DDBJ whole genome shotgun (WGS) entry which is preliminary data.</text>
</comment>
<accession>A0ABU2WKY2</accession>
<dbReference type="HAMAP" id="MF_01384">
    <property type="entry name" value="UreD"/>
    <property type="match status" value="1"/>
</dbReference>
<evidence type="ECO:0000313" key="6">
    <source>
        <dbReference type="Proteomes" id="UP001254608"/>
    </source>
</evidence>
<dbReference type="EMBL" id="JAVRIC010000022">
    <property type="protein sequence ID" value="MDT0498527.1"/>
    <property type="molecule type" value="Genomic_DNA"/>
</dbReference>
<evidence type="ECO:0000313" key="5">
    <source>
        <dbReference type="EMBL" id="MDT0498527.1"/>
    </source>
</evidence>
<sequence length="297" mass="31980">MYQGTASLITARAAASSVAPTVRAQRVDGATQLRFRRARNARTELADLYQRAPCRLLFPDVEHDEIPQAVLLTTSGGLTGGDRLRIGFEVEAGARACLSTQAAEKIYRAIPGEAPAEIVVSLRVGESAWAEWLAQETILFDRSRLRRCIEVDLAPGARLLAVESLVLGRGAMGETYAQGYLHESWRVRRDGRLIWADALHWDEGGSPFRPAFGFGEARACATLLYASNDAAAQLSAVREQLAAQPGIGAAGVLDGLLIVRLLSADAAKLRAAVMNLAAQLRHGAGGLPPRMPRVWTC</sequence>
<organism evidence="5 6">
    <name type="scientific">Banduia mediterranea</name>
    <dbReference type="NCBI Taxonomy" id="3075609"/>
    <lineage>
        <taxon>Bacteria</taxon>
        <taxon>Pseudomonadati</taxon>
        <taxon>Pseudomonadota</taxon>
        <taxon>Gammaproteobacteria</taxon>
        <taxon>Nevskiales</taxon>
        <taxon>Algiphilaceae</taxon>
        <taxon>Banduia</taxon>
    </lineage>
</organism>
<comment type="similarity">
    <text evidence="1 4">Belongs to the UreD family.</text>
</comment>
<dbReference type="RefSeq" id="WP_311365939.1">
    <property type="nucleotide sequence ID" value="NZ_JAVRIC010000022.1"/>
</dbReference>
<evidence type="ECO:0000256" key="3">
    <source>
        <dbReference type="ARBA" id="ARBA00023186"/>
    </source>
</evidence>
<name>A0ABU2WKY2_9GAMM</name>